<reference evidence="2" key="1">
    <citation type="submission" date="2016-10" db="EMBL/GenBank/DDBJ databases">
        <authorList>
            <person name="Varghese N."/>
            <person name="Submissions S."/>
        </authorList>
    </citation>
    <scope>NUCLEOTIDE SEQUENCE [LARGE SCALE GENOMIC DNA]</scope>
    <source>
        <strain evidence="2">CGMCC 1.4250</strain>
    </source>
</reference>
<organism evidence="1 2">
    <name type="scientific">Gracilibacillus orientalis</name>
    <dbReference type="NCBI Taxonomy" id="334253"/>
    <lineage>
        <taxon>Bacteria</taxon>
        <taxon>Bacillati</taxon>
        <taxon>Bacillota</taxon>
        <taxon>Bacilli</taxon>
        <taxon>Bacillales</taxon>
        <taxon>Bacillaceae</taxon>
        <taxon>Gracilibacillus</taxon>
    </lineage>
</organism>
<dbReference type="AlphaFoldDB" id="A0A1I4HWQ0"/>
<dbReference type="EMBL" id="FOTR01000001">
    <property type="protein sequence ID" value="SFL46147.1"/>
    <property type="molecule type" value="Genomic_DNA"/>
</dbReference>
<dbReference type="OrthoDB" id="1652909at2"/>
<evidence type="ECO:0000313" key="2">
    <source>
        <dbReference type="Proteomes" id="UP000198565"/>
    </source>
</evidence>
<dbReference type="RefSeq" id="WP_091481053.1">
    <property type="nucleotide sequence ID" value="NZ_FOTR01000001.1"/>
</dbReference>
<accession>A0A1I4HWQ0</accession>
<keyword evidence="2" id="KW-1185">Reference proteome</keyword>
<sequence length="504" mass="58169">MAKAKTPSYVLELELQTNQAERVILEKKIKIAKQIYNACLGFALKRLAELRSDKEYHVLVADKSAKGRTKRLKEIERSHGYSEYQLHAFVAPMQAKYAKNMGSLEAQKLATRAFKSVEKLKYHQAKRVHFKRPFDDMSVENKNNATGIRFDGEFLLWGKKNAKGSLKLKVFIKPNDEYAHMALCDKTKYCRVVMREIRGKPRFFVQLIQEGLPPTKRDKDTGLEKNPVDTFNSRVGIDMGTSTGAVVSEDKIQLVELAEACKADAKELRRMERAMDRSKRATNPHNFKENGVVKKGVKWSFSNRYMKRKAKRKDLHRKIATKRKQAHEELANDILSQGSDVRVETMRFQSLQKKAKKTTRNKKNGRIDKKKRFGKSLLNHAPAMLITILDRKLGYQGKSVKKIDTYATKASQFNHKTGEYTKKQLEQRWNDIQGLSIQRDLYSAFLIGNTTDSLDSIDVDLCDSQWEQFVELHNREIARLQQSTNKTLHWFVKPDKQRKTAVAV</sequence>
<evidence type="ECO:0000313" key="1">
    <source>
        <dbReference type="EMBL" id="SFL46147.1"/>
    </source>
</evidence>
<gene>
    <name evidence="1" type="ORF">SAMN04487943_101672</name>
</gene>
<dbReference type="Proteomes" id="UP000198565">
    <property type="component" value="Unassembled WGS sequence"/>
</dbReference>
<name>A0A1I4HWQ0_9BACI</name>
<protein>
    <submittedName>
        <fullName evidence="1">Probable transposase</fullName>
    </submittedName>
</protein>
<dbReference type="STRING" id="334253.SAMN04487943_101672"/>
<proteinExistence type="predicted"/>